<dbReference type="SMART" id="SM00062">
    <property type="entry name" value="PBPb"/>
    <property type="match status" value="1"/>
</dbReference>
<reference evidence="6 7" key="1">
    <citation type="submission" date="2016-11" db="EMBL/GenBank/DDBJ databases">
        <authorList>
            <person name="Jaros S."/>
            <person name="Januszkiewicz K."/>
            <person name="Wedrychowicz H."/>
        </authorList>
    </citation>
    <scope>NUCLEOTIDE SEQUENCE [LARGE SCALE GENOMIC DNA]</scope>
    <source>
        <strain evidence="6 7">DSM 15930</strain>
    </source>
</reference>
<proteinExistence type="inferred from homology"/>
<dbReference type="PANTHER" id="PTHR30024:SF47">
    <property type="entry name" value="TAURINE-BINDING PERIPLASMIC PROTEIN"/>
    <property type="match status" value="1"/>
</dbReference>
<organism evidence="6 7">
    <name type="scientific">Anaerosporobacter mobilis DSM 15930</name>
    <dbReference type="NCBI Taxonomy" id="1120996"/>
    <lineage>
        <taxon>Bacteria</taxon>
        <taxon>Bacillati</taxon>
        <taxon>Bacillota</taxon>
        <taxon>Clostridia</taxon>
        <taxon>Lachnospirales</taxon>
        <taxon>Lachnospiraceae</taxon>
        <taxon>Anaerosporobacter</taxon>
    </lineage>
</organism>
<feature type="chain" id="PRO_5012342090" evidence="4">
    <location>
        <begin position="25"/>
        <end position="327"/>
    </location>
</feature>
<keyword evidence="7" id="KW-1185">Reference proteome</keyword>
<comment type="subcellular location">
    <subcellularLocation>
        <location evidence="1">Periplasm</location>
    </subcellularLocation>
</comment>
<dbReference type="STRING" id="1120996.SAMN02746066_03837"/>
<feature type="signal peptide" evidence="4">
    <location>
        <begin position="1"/>
        <end position="24"/>
    </location>
</feature>
<dbReference type="InterPro" id="IPR001638">
    <property type="entry name" value="Solute-binding_3/MltF_N"/>
</dbReference>
<dbReference type="Proteomes" id="UP000184038">
    <property type="component" value="Unassembled WGS sequence"/>
</dbReference>
<dbReference type="Gene3D" id="3.40.190.10">
    <property type="entry name" value="Periplasmic binding protein-like II"/>
    <property type="match status" value="2"/>
</dbReference>
<evidence type="ECO:0000256" key="2">
    <source>
        <dbReference type="ARBA" id="ARBA00010742"/>
    </source>
</evidence>
<dbReference type="OrthoDB" id="9815602at2"/>
<dbReference type="PROSITE" id="PS51257">
    <property type="entry name" value="PROKAR_LIPOPROTEIN"/>
    <property type="match status" value="1"/>
</dbReference>
<evidence type="ECO:0000256" key="3">
    <source>
        <dbReference type="ARBA" id="ARBA00022729"/>
    </source>
</evidence>
<evidence type="ECO:0000256" key="1">
    <source>
        <dbReference type="ARBA" id="ARBA00004418"/>
    </source>
</evidence>
<dbReference type="GO" id="GO:0042597">
    <property type="term" value="C:periplasmic space"/>
    <property type="evidence" value="ECO:0007669"/>
    <property type="project" value="UniProtKB-SubCell"/>
</dbReference>
<evidence type="ECO:0000313" key="6">
    <source>
        <dbReference type="EMBL" id="SHM90587.1"/>
    </source>
</evidence>
<keyword evidence="3 4" id="KW-0732">Signal</keyword>
<dbReference type="Pfam" id="PF13379">
    <property type="entry name" value="NMT1_2"/>
    <property type="match status" value="1"/>
</dbReference>
<dbReference type="EMBL" id="FRCP01000021">
    <property type="protein sequence ID" value="SHM90587.1"/>
    <property type="molecule type" value="Genomic_DNA"/>
</dbReference>
<protein>
    <submittedName>
        <fullName evidence="6">NitT/TauT family transport system substrate-binding protein</fullName>
    </submittedName>
</protein>
<evidence type="ECO:0000259" key="5">
    <source>
        <dbReference type="SMART" id="SM00062"/>
    </source>
</evidence>
<evidence type="ECO:0000256" key="4">
    <source>
        <dbReference type="SAM" id="SignalP"/>
    </source>
</evidence>
<dbReference type="RefSeq" id="WP_073290351.1">
    <property type="nucleotide sequence ID" value="NZ_FRCP01000021.1"/>
</dbReference>
<name>A0A1M7MI46_9FIRM</name>
<dbReference type="PANTHER" id="PTHR30024">
    <property type="entry name" value="ALIPHATIC SULFONATES-BINDING PROTEIN-RELATED"/>
    <property type="match status" value="1"/>
</dbReference>
<feature type="domain" description="Solute-binding protein family 3/N-terminal" evidence="5">
    <location>
        <begin position="48"/>
        <end position="268"/>
    </location>
</feature>
<accession>A0A1M7MI46</accession>
<comment type="similarity">
    <text evidence="2">Belongs to the bacterial solute-binding protein SsuA/TauA family.</text>
</comment>
<dbReference type="SUPFAM" id="SSF53850">
    <property type="entry name" value="Periplasmic binding protein-like II"/>
    <property type="match status" value="1"/>
</dbReference>
<evidence type="ECO:0000313" key="7">
    <source>
        <dbReference type="Proteomes" id="UP000184038"/>
    </source>
</evidence>
<dbReference type="AlphaFoldDB" id="A0A1M7MI46"/>
<sequence length="327" mass="36021">MKRNSKVIALLLVMVFLITGCAKKNETNNTNQKDNVERTETTEDTQTVLRIGMISSTDAIPFVLIDKNGLADKYKLDIQFEVFKSAKDRDAALQAGELDGFLADLIAVCMYQNANLDVKITGSTDGDFVLLAGKNSGVTDISQIKGKSIAISENTLIDYTLDKILENNNFQSDDVKKEVVDRIPDRFELLRNDKIDLGLMPEPFASLALESGAINLGSASEYGLYPAISAFTQTAIDEKADAIRDFYKAYNEAVEYMNNTDIAEYEEAVIEAAGYPEEMSGKIQLGKFRTNELPSKEGVEAAITWASEKGLCSSSLTYDQVVYDVSK</sequence>
<gene>
    <name evidence="6" type="ORF">SAMN02746066_03837</name>
</gene>